<gene>
    <name evidence="11" type="ORF">Prubr_43410</name>
</gene>
<feature type="region of interest" description="Disordered" evidence="7">
    <location>
        <begin position="279"/>
        <end position="322"/>
    </location>
</feature>
<dbReference type="EMBL" id="AP023359">
    <property type="protein sequence ID" value="BCJ67320.1"/>
    <property type="molecule type" value="Genomic_DNA"/>
</dbReference>
<dbReference type="PANTHER" id="PTHR43289:SF34">
    <property type="entry name" value="SERINE_THREONINE-PROTEIN KINASE YBDM-RELATED"/>
    <property type="match status" value="1"/>
</dbReference>
<dbReference type="Proteomes" id="UP000680866">
    <property type="component" value="Chromosome"/>
</dbReference>
<feature type="compositionally biased region" description="Pro residues" evidence="7">
    <location>
        <begin position="298"/>
        <end position="315"/>
    </location>
</feature>
<accession>A0A810N340</accession>
<keyword evidence="2 6" id="KW-0547">Nucleotide-binding</keyword>
<evidence type="ECO:0000259" key="9">
    <source>
        <dbReference type="PROSITE" id="PS50011"/>
    </source>
</evidence>
<keyword evidence="8" id="KW-1133">Transmembrane helix</keyword>
<dbReference type="SUPFAM" id="SSF49785">
    <property type="entry name" value="Galactose-binding domain-like"/>
    <property type="match status" value="1"/>
</dbReference>
<feature type="compositionally biased region" description="Polar residues" evidence="7">
    <location>
        <begin position="348"/>
        <end position="366"/>
    </location>
</feature>
<dbReference type="SUPFAM" id="SSF56112">
    <property type="entry name" value="Protein kinase-like (PK-like)"/>
    <property type="match status" value="1"/>
</dbReference>
<evidence type="ECO:0000256" key="3">
    <source>
        <dbReference type="ARBA" id="ARBA00022777"/>
    </source>
</evidence>
<dbReference type="AlphaFoldDB" id="A0A810N340"/>
<keyword evidence="8" id="KW-0812">Transmembrane</keyword>
<evidence type="ECO:0008006" key="13">
    <source>
        <dbReference type="Google" id="ProtNLM"/>
    </source>
</evidence>
<reference evidence="11" key="1">
    <citation type="submission" date="2020-08" db="EMBL/GenBank/DDBJ databases">
        <title>Whole genome shotgun sequence of Polymorphospora rubra NBRC 101157.</title>
        <authorList>
            <person name="Komaki H."/>
            <person name="Tamura T."/>
        </authorList>
    </citation>
    <scope>NUCLEOTIDE SEQUENCE</scope>
    <source>
        <strain evidence="11">NBRC 101157</strain>
    </source>
</reference>
<dbReference type="InterPro" id="IPR008979">
    <property type="entry name" value="Galactose-bd-like_sf"/>
</dbReference>
<feature type="transmembrane region" description="Helical" evidence="8">
    <location>
        <begin position="328"/>
        <end position="348"/>
    </location>
</feature>
<keyword evidence="8" id="KW-0472">Membrane</keyword>
<name>A0A810N340_9ACTN</name>
<dbReference type="Gene3D" id="2.60.120.260">
    <property type="entry name" value="Galactose-binding domain-like"/>
    <property type="match status" value="1"/>
</dbReference>
<dbReference type="InterPro" id="IPR000421">
    <property type="entry name" value="FA58C"/>
</dbReference>
<keyword evidence="4 6" id="KW-0067">ATP-binding</keyword>
<evidence type="ECO:0000313" key="11">
    <source>
        <dbReference type="EMBL" id="BCJ67320.1"/>
    </source>
</evidence>
<feature type="domain" description="Protein kinase" evidence="9">
    <location>
        <begin position="21"/>
        <end position="275"/>
    </location>
</feature>
<organism evidence="11 12">
    <name type="scientific">Polymorphospora rubra</name>
    <dbReference type="NCBI Taxonomy" id="338584"/>
    <lineage>
        <taxon>Bacteria</taxon>
        <taxon>Bacillati</taxon>
        <taxon>Actinomycetota</taxon>
        <taxon>Actinomycetes</taxon>
        <taxon>Micromonosporales</taxon>
        <taxon>Micromonosporaceae</taxon>
        <taxon>Polymorphospora</taxon>
    </lineage>
</organism>
<dbReference type="InterPro" id="IPR017441">
    <property type="entry name" value="Protein_kinase_ATP_BS"/>
</dbReference>
<dbReference type="RefSeq" id="WP_212816666.1">
    <property type="nucleotide sequence ID" value="NZ_AP023359.1"/>
</dbReference>
<dbReference type="PROSITE" id="PS50022">
    <property type="entry name" value="FA58C_3"/>
    <property type="match status" value="1"/>
</dbReference>
<dbReference type="InterPro" id="IPR011009">
    <property type="entry name" value="Kinase-like_dom_sf"/>
</dbReference>
<feature type="compositionally biased region" description="Low complexity" evidence="7">
    <location>
        <begin position="385"/>
        <end position="399"/>
    </location>
</feature>
<dbReference type="PROSITE" id="PS00108">
    <property type="entry name" value="PROTEIN_KINASE_ST"/>
    <property type="match status" value="1"/>
</dbReference>
<evidence type="ECO:0000256" key="5">
    <source>
        <dbReference type="ARBA" id="ARBA00023170"/>
    </source>
</evidence>
<dbReference type="Gene3D" id="1.10.510.10">
    <property type="entry name" value="Transferase(Phosphotransferase) domain 1"/>
    <property type="match status" value="1"/>
</dbReference>
<evidence type="ECO:0000256" key="6">
    <source>
        <dbReference type="PROSITE-ProRule" id="PRU10141"/>
    </source>
</evidence>
<evidence type="ECO:0000256" key="1">
    <source>
        <dbReference type="ARBA" id="ARBA00022679"/>
    </source>
</evidence>
<dbReference type="GO" id="GO:0005524">
    <property type="term" value="F:ATP binding"/>
    <property type="evidence" value="ECO:0007669"/>
    <property type="project" value="UniProtKB-UniRule"/>
</dbReference>
<feature type="region of interest" description="Disordered" evidence="7">
    <location>
        <begin position="348"/>
        <end position="445"/>
    </location>
</feature>
<dbReference type="PANTHER" id="PTHR43289">
    <property type="entry name" value="MITOGEN-ACTIVATED PROTEIN KINASE KINASE KINASE 20-RELATED"/>
    <property type="match status" value="1"/>
</dbReference>
<dbReference type="InterPro" id="IPR008271">
    <property type="entry name" value="Ser/Thr_kinase_AS"/>
</dbReference>
<dbReference type="Pfam" id="PF00069">
    <property type="entry name" value="Pkinase"/>
    <property type="match status" value="1"/>
</dbReference>
<evidence type="ECO:0000259" key="10">
    <source>
        <dbReference type="PROSITE" id="PS50022"/>
    </source>
</evidence>
<feature type="compositionally biased region" description="Low complexity" evidence="7">
    <location>
        <begin position="282"/>
        <end position="297"/>
    </location>
</feature>
<proteinExistence type="predicted"/>
<feature type="domain" description="F5/8 type C" evidence="10">
    <location>
        <begin position="415"/>
        <end position="546"/>
    </location>
</feature>
<protein>
    <recommendedName>
        <fullName evidence="13">Non-specific serine/threonine protein kinase</fullName>
    </recommendedName>
</protein>
<evidence type="ECO:0000256" key="8">
    <source>
        <dbReference type="SAM" id="Phobius"/>
    </source>
</evidence>
<dbReference type="SMART" id="SM00220">
    <property type="entry name" value="S_TKc"/>
    <property type="match status" value="1"/>
</dbReference>
<dbReference type="KEGG" id="pry:Prubr_43410"/>
<dbReference type="PROSITE" id="PS50011">
    <property type="entry name" value="PROTEIN_KINASE_DOM"/>
    <property type="match status" value="1"/>
</dbReference>
<dbReference type="PROSITE" id="PS00107">
    <property type="entry name" value="PROTEIN_KINASE_ATP"/>
    <property type="match status" value="1"/>
</dbReference>
<dbReference type="CDD" id="cd14014">
    <property type="entry name" value="STKc_PknB_like"/>
    <property type="match status" value="1"/>
</dbReference>
<evidence type="ECO:0000256" key="4">
    <source>
        <dbReference type="ARBA" id="ARBA00022840"/>
    </source>
</evidence>
<evidence type="ECO:0000313" key="12">
    <source>
        <dbReference type="Proteomes" id="UP000680866"/>
    </source>
</evidence>
<dbReference type="InterPro" id="IPR000719">
    <property type="entry name" value="Prot_kinase_dom"/>
</dbReference>
<keyword evidence="1" id="KW-0808">Transferase</keyword>
<dbReference type="Gene3D" id="3.30.200.20">
    <property type="entry name" value="Phosphorylase Kinase, domain 1"/>
    <property type="match status" value="1"/>
</dbReference>
<keyword evidence="12" id="KW-1185">Reference proteome</keyword>
<dbReference type="GO" id="GO:0004674">
    <property type="term" value="F:protein serine/threonine kinase activity"/>
    <property type="evidence" value="ECO:0007669"/>
    <property type="project" value="TreeGrafter"/>
</dbReference>
<evidence type="ECO:0000256" key="7">
    <source>
        <dbReference type="SAM" id="MobiDB-lite"/>
    </source>
</evidence>
<keyword evidence="5" id="KW-0675">Receptor</keyword>
<dbReference type="Pfam" id="PF00754">
    <property type="entry name" value="F5_F8_type_C"/>
    <property type="match status" value="1"/>
</dbReference>
<evidence type="ECO:0000256" key="2">
    <source>
        <dbReference type="ARBA" id="ARBA00022741"/>
    </source>
</evidence>
<feature type="binding site" evidence="6">
    <location>
        <position position="49"/>
    </location>
    <ligand>
        <name>ATP</name>
        <dbReference type="ChEBI" id="CHEBI:30616"/>
    </ligand>
</feature>
<sequence>MDTAYRVSPLSSNDPERLGDYLLVGRLGVGGMGVVYLAETDDGTFVAIKLIHAALAADLEFVGRFRSEVERARQVPPFCTAEFVDADLDHDPPYLVVEYVDGPNLEEVVSERGPLQGGALHSLAVGVATALAGIHGADVIHRDLKPDNVLLPPGSPKVIDFGIARPVDATSLHTRPDVMVGTVAYMAPERFSGDPSTPVTAAADIFAWGCVIAYAGTGRTPFQGDSPSATAGRILTQPPNLDGIPESLREPLSRALAKDPADRPTAQELVAMLLAGPSEQRPAAAGKPTAPPTMALPATPPPATPPPATPQPATTPPTRRAAGTRRTLVGALVAVLVLGGAALVYGTVNGTDTPRTTAHLPNTTLAESPAPTPSDSGSPARPPEESASPSSSETRTSRPAADDGPSPTPLAVQASTNPSRRNLALGRRVTASSSEGSAWVPAHAVDGDPVSRWGSGFSDDQWLMVDLGGQWQISEVLLRWEHAHAVSYRVEISADGDAWKTVYDTSAGRGGDVTISTDRVPGRYVRMTGTERSGHYGYSLYEIEVR</sequence>
<keyword evidence="3" id="KW-0418">Kinase</keyword>